<evidence type="ECO:0000313" key="6">
    <source>
        <dbReference type="EMBL" id="KAF8397652.1"/>
    </source>
</evidence>
<comment type="subcellular location">
    <subcellularLocation>
        <location evidence="1">Nucleus</location>
    </subcellularLocation>
</comment>
<comment type="caution">
    <text evidence="6">The sequence shown here is derived from an EMBL/GenBank/DDBJ whole genome shotgun (WGS) entry which is preliminary data.</text>
</comment>
<dbReference type="AlphaFoldDB" id="A0A835DEC4"/>
<evidence type="ECO:0000256" key="5">
    <source>
        <dbReference type="ARBA" id="ARBA00023242"/>
    </source>
</evidence>
<evidence type="ECO:0008006" key="8">
    <source>
        <dbReference type="Google" id="ProtNLM"/>
    </source>
</evidence>
<reference evidence="6 7" key="1">
    <citation type="submission" date="2020-04" db="EMBL/GenBank/DDBJ databases">
        <title>Plant Genome Project.</title>
        <authorList>
            <person name="Zhang R.-G."/>
        </authorList>
    </citation>
    <scope>NUCLEOTIDE SEQUENCE [LARGE SCALE GENOMIC DNA]</scope>
    <source>
        <strain evidence="6">YNK0</strain>
        <tissue evidence="6">Leaf</tissue>
    </source>
</reference>
<evidence type="ECO:0000313" key="7">
    <source>
        <dbReference type="Proteomes" id="UP000655225"/>
    </source>
</evidence>
<dbReference type="GO" id="GO:0003677">
    <property type="term" value="F:DNA binding"/>
    <property type="evidence" value="ECO:0007669"/>
    <property type="project" value="UniProtKB-KW"/>
</dbReference>
<accession>A0A835DEC4</accession>
<evidence type="ECO:0000256" key="1">
    <source>
        <dbReference type="ARBA" id="ARBA00004123"/>
    </source>
</evidence>
<dbReference type="SUPFAM" id="SSF50916">
    <property type="entry name" value="Rap30/74 interaction domains"/>
    <property type="match status" value="1"/>
</dbReference>
<keyword evidence="4" id="KW-0804">Transcription</keyword>
<dbReference type="GO" id="GO:0006367">
    <property type="term" value="P:transcription initiation at RNA polymerase II promoter"/>
    <property type="evidence" value="ECO:0007669"/>
    <property type="project" value="InterPro"/>
</dbReference>
<keyword evidence="2" id="KW-0805">Transcription regulation</keyword>
<evidence type="ECO:0000256" key="3">
    <source>
        <dbReference type="ARBA" id="ARBA00023125"/>
    </source>
</evidence>
<name>A0A835DEC4_TETSI</name>
<evidence type="ECO:0000256" key="2">
    <source>
        <dbReference type="ARBA" id="ARBA00023015"/>
    </source>
</evidence>
<keyword evidence="5" id="KW-0539">Nucleus</keyword>
<keyword evidence="3" id="KW-0238">DNA-binding</keyword>
<protein>
    <recommendedName>
        <fullName evidence="8">TFIIF beta subunit N-terminal domain-containing protein</fullName>
    </recommendedName>
</protein>
<dbReference type="InterPro" id="IPR011039">
    <property type="entry name" value="TFIIF_interaction"/>
</dbReference>
<sequence>MEEQCSNSELDTGKGDRAVWLMKCPSVVSRSWQDHSSSDSPRPFAKVVLSIDPLRPNDDTSSSQCRNQDLVLATRFENLWALNCGFPQDQRHFL</sequence>
<organism evidence="6 7">
    <name type="scientific">Tetracentron sinense</name>
    <name type="common">Spur-leaf</name>
    <dbReference type="NCBI Taxonomy" id="13715"/>
    <lineage>
        <taxon>Eukaryota</taxon>
        <taxon>Viridiplantae</taxon>
        <taxon>Streptophyta</taxon>
        <taxon>Embryophyta</taxon>
        <taxon>Tracheophyta</taxon>
        <taxon>Spermatophyta</taxon>
        <taxon>Magnoliopsida</taxon>
        <taxon>Trochodendrales</taxon>
        <taxon>Trochodendraceae</taxon>
        <taxon>Tetracentron</taxon>
    </lineage>
</organism>
<dbReference type="GO" id="GO:0005634">
    <property type="term" value="C:nucleus"/>
    <property type="evidence" value="ECO:0007669"/>
    <property type="project" value="UniProtKB-SubCell"/>
</dbReference>
<evidence type="ECO:0000256" key="4">
    <source>
        <dbReference type="ARBA" id="ARBA00023163"/>
    </source>
</evidence>
<dbReference type="EMBL" id="JABCRI010000011">
    <property type="protein sequence ID" value="KAF8397652.1"/>
    <property type="molecule type" value="Genomic_DNA"/>
</dbReference>
<dbReference type="Proteomes" id="UP000655225">
    <property type="component" value="Unassembled WGS sequence"/>
</dbReference>
<keyword evidence="7" id="KW-1185">Reference proteome</keyword>
<proteinExistence type="predicted"/>
<dbReference type="OrthoDB" id="26094at2759"/>
<gene>
    <name evidence="6" type="ORF">HHK36_016572</name>
</gene>